<keyword evidence="1" id="KW-0812">Transmembrane</keyword>
<dbReference type="AlphaFoldDB" id="A0A4R7PYA2"/>
<keyword evidence="3" id="KW-1185">Reference proteome</keyword>
<dbReference type="OrthoDB" id="1144067at2"/>
<dbReference type="EMBL" id="SOBW01000008">
    <property type="protein sequence ID" value="TDU39973.1"/>
    <property type="molecule type" value="Genomic_DNA"/>
</dbReference>
<gene>
    <name evidence="2" type="ORF">BXY82_2012</name>
</gene>
<comment type="caution">
    <text evidence="2">The sequence shown here is derived from an EMBL/GenBank/DDBJ whole genome shotgun (WGS) entry which is preliminary data.</text>
</comment>
<name>A0A4R7PYA2_9FLAO</name>
<protein>
    <submittedName>
        <fullName evidence="2">Uncharacterized protein</fullName>
    </submittedName>
</protein>
<dbReference type="RefSeq" id="WP_133758022.1">
    <property type="nucleotide sequence ID" value="NZ_SOBW01000008.1"/>
</dbReference>
<keyword evidence="1" id="KW-1133">Transmembrane helix</keyword>
<accession>A0A4R7PYA2</accession>
<feature type="transmembrane region" description="Helical" evidence="1">
    <location>
        <begin position="12"/>
        <end position="40"/>
    </location>
</feature>
<proteinExistence type="predicted"/>
<evidence type="ECO:0000313" key="2">
    <source>
        <dbReference type="EMBL" id="TDU39973.1"/>
    </source>
</evidence>
<dbReference type="Proteomes" id="UP000294689">
    <property type="component" value="Unassembled WGS sequence"/>
</dbReference>
<organism evidence="2 3">
    <name type="scientific">Gelidibacter sediminis</name>
    <dbReference type="NCBI Taxonomy" id="1608710"/>
    <lineage>
        <taxon>Bacteria</taxon>
        <taxon>Pseudomonadati</taxon>
        <taxon>Bacteroidota</taxon>
        <taxon>Flavobacteriia</taxon>
        <taxon>Flavobacteriales</taxon>
        <taxon>Flavobacteriaceae</taxon>
        <taxon>Gelidibacter</taxon>
    </lineage>
</organism>
<reference evidence="2 3" key="1">
    <citation type="submission" date="2019-03" db="EMBL/GenBank/DDBJ databases">
        <title>Genomic Encyclopedia of Archaeal and Bacterial Type Strains, Phase II (KMG-II): from individual species to whole genera.</title>
        <authorList>
            <person name="Goeker M."/>
        </authorList>
    </citation>
    <scope>NUCLEOTIDE SEQUENCE [LARGE SCALE GENOMIC DNA]</scope>
    <source>
        <strain evidence="2 3">DSM 28135</strain>
    </source>
</reference>
<keyword evidence="1" id="KW-0472">Membrane</keyword>
<sequence>MNLDNLSKNQKFILGIVFDAIGMITFIDIIWAPVSGFLMTKMYAGRKGRVAGMFSFIEEILPGFDIIPSFTIMWFYTYVFAKKPSTIQVK</sequence>
<evidence type="ECO:0000256" key="1">
    <source>
        <dbReference type="SAM" id="Phobius"/>
    </source>
</evidence>
<evidence type="ECO:0000313" key="3">
    <source>
        <dbReference type="Proteomes" id="UP000294689"/>
    </source>
</evidence>
<feature type="transmembrane region" description="Helical" evidence="1">
    <location>
        <begin position="60"/>
        <end position="81"/>
    </location>
</feature>